<dbReference type="Proteomes" id="UP001201701">
    <property type="component" value="Unassembled WGS sequence"/>
</dbReference>
<name>A0ABS9QJM0_9HYPH</name>
<proteinExistence type="predicted"/>
<evidence type="ECO:0000313" key="1">
    <source>
        <dbReference type="EMBL" id="MCG7507028.1"/>
    </source>
</evidence>
<dbReference type="EMBL" id="JAKREW010000020">
    <property type="protein sequence ID" value="MCG7507028.1"/>
    <property type="molecule type" value="Genomic_DNA"/>
</dbReference>
<accession>A0ABS9QJM0</accession>
<gene>
    <name evidence="1" type="ORF">L4923_18530</name>
</gene>
<evidence type="ECO:0000313" key="2">
    <source>
        <dbReference type="Proteomes" id="UP001201701"/>
    </source>
</evidence>
<sequence>MCEYESFGDTRERVEKESMYQDRQQDIIDVLMAAAIDAHKQIAAEWGKNHSRLDKLNAALALAKGERK</sequence>
<protein>
    <submittedName>
        <fullName evidence="1">Uncharacterized protein</fullName>
    </submittedName>
</protein>
<organism evidence="1 2">
    <name type="scientific">Mesorhizobium retamae</name>
    <dbReference type="NCBI Taxonomy" id="2912854"/>
    <lineage>
        <taxon>Bacteria</taxon>
        <taxon>Pseudomonadati</taxon>
        <taxon>Pseudomonadota</taxon>
        <taxon>Alphaproteobacteria</taxon>
        <taxon>Hyphomicrobiales</taxon>
        <taxon>Phyllobacteriaceae</taxon>
        <taxon>Mesorhizobium</taxon>
    </lineage>
</organism>
<keyword evidence="2" id="KW-1185">Reference proteome</keyword>
<comment type="caution">
    <text evidence="1">The sequence shown here is derived from an EMBL/GenBank/DDBJ whole genome shotgun (WGS) entry which is preliminary data.</text>
</comment>
<dbReference type="RefSeq" id="WP_239367779.1">
    <property type="nucleotide sequence ID" value="NZ_JAKREW010000020.1"/>
</dbReference>
<reference evidence="1 2" key="1">
    <citation type="submission" date="2022-02" db="EMBL/GenBank/DDBJ databases">
        <title>Draft genome sequence of Mezorhizobium retamae strain IRAMC:0171 isolated from Retama raetam nodules.</title>
        <authorList>
            <person name="Bengaied R."/>
            <person name="Sbissi I."/>
            <person name="Huber K."/>
            <person name="Ghodbane F."/>
            <person name="Nouioui I."/>
            <person name="Tarhouni M."/>
            <person name="Gtari M."/>
        </authorList>
    </citation>
    <scope>NUCLEOTIDE SEQUENCE [LARGE SCALE GENOMIC DNA]</scope>
    <source>
        <strain evidence="1 2">IRAMC:0171</strain>
    </source>
</reference>